<feature type="active site" description="Cysteine sulfenic acid (-SOH) intermediate; for peroxidase activity" evidence="13">
    <location>
        <position position="45"/>
    </location>
</feature>
<dbReference type="PANTHER" id="PTHR42801:SF4">
    <property type="entry name" value="AHPC_TSA FAMILY PROTEIN"/>
    <property type="match status" value="1"/>
</dbReference>
<keyword evidence="8" id="KW-0676">Redox-active center</keyword>
<evidence type="ECO:0000256" key="7">
    <source>
        <dbReference type="ARBA" id="ARBA00023157"/>
    </source>
</evidence>
<keyword evidence="7" id="KW-1015">Disulfide bond</keyword>
<dbReference type="InterPro" id="IPR036249">
    <property type="entry name" value="Thioredoxin-like_sf"/>
</dbReference>
<comment type="similarity">
    <text evidence="10">Belongs to the peroxiredoxin family. BCP/PrxQ subfamily.</text>
</comment>
<organism evidence="15 16">
    <name type="scientific">Candidatus Accumulibacter adjunctus</name>
    <dbReference type="NCBI Taxonomy" id="1454001"/>
    <lineage>
        <taxon>Bacteria</taxon>
        <taxon>Pseudomonadati</taxon>
        <taxon>Pseudomonadota</taxon>
        <taxon>Betaproteobacteria</taxon>
        <taxon>Candidatus Accumulibacter</taxon>
    </lineage>
</organism>
<reference evidence="15" key="1">
    <citation type="submission" date="2014-02" db="EMBL/GenBank/DDBJ databases">
        <title>Expanding our view of genomic diversity in Candidatus Accumulibacter clades.</title>
        <authorList>
            <person name="Skennerton C.T."/>
            <person name="Barr J.J."/>
            <person name="Slater F.R."/>
            <person name="Bond P.L."/>
            <person name="Tyson G.W."/>
        </authorList>
    </citation>
    <scope>NUCLEOTIDE SEQUENCE [LARGE SCALE GENOMIC DNA]</scope>
</reference>
<keyword evidence="6 15" id="KW-0560">Oxidoreductase</keyword>
<dbReference type="Pfam" id="PF00578">
    <property type="entry name" value="AhpC-TSA"/>
    <property type="match status" value="1"/>
</dbReference>
<dbReference type="InterPro" id="IPR050924">
    <property type="entry name" value="Peroxiredoxin_BCP/PrxQ"/>
</dbReference>
<evidence type="ECO:0000256" key="5">
    <source>
        <dbReference type="ARBA" id="ARBA00022862"/>
    </source>
</evidence>
<sequence>MLKAGQAAPMFVLPDADMELIDMARFQGRSNVILFFYPRDGAPCCTLQATDFSDHEDEFARLDCQIFGISRDDCLKHAEFRDEHGISISLLSDEDGLACRQYGVWQEKEVNGVRRSGIVRSTFIIDKQGVLRLAEYGVSAKGHALAMLRAVKELNS</sequence>
<feature type="domain" description="Thioredoxin" evidence="14">
    <location>
        <begin position="2"/>
        <end position="156"/>
    </location>
</feature>
<dbReference type="GO" id="GO:0005737">
    <property type="term" value="C:cytoplasm"/>
    <property type="evidence" value="ECO:0007669"/>
    <property type="project" value="TreeGrafter"/>
</dbReference>
<keyword evidence="5" id="KW-0049">Antioxidant</keyword>
<dbReference type="PANTHER" id="PTHR42801">
    <property type="entry name" value="THIOREDOXIN-DEPENDENT PEROXIDE REDUCTASE"/>
    <property type="match status" value="1"/>
</dbReference>
<dbReference type="Gene3D" id="3.40.30.10">
    <property type="entry name" value="Glutaredoxin"/>
    <property type="match status" value="1"/>
</dbReference>
<dbReference type="InterPro" id="IPR000866">
    <property type="entry name" value="AhpC/TSA"/>
</dbReference>
<evidence type="ECO:0000256" key="11">
    <source>
        <dbReference type="ARBA" id="ARBA00042639"/>
    </source>
</evidence>
<evidence type="ECO:0000256" key="13">
    <source>
        <dbReference type="PIRSR" id="PIRSR000239-1"/>
    </source>
</evidence>
<evidence type="ECO:0000256" key="4">
    <source>
        <dbReference type="ARBA" id="ARBA00022559"/>
    </source>
</evidence>
<evidence type="ECO:0000313" key="15">
    <source>
        <dbReference type="EMBL" id="EXI67647.1"/>
    </source>
</evidence>
<dbReference type="InterPro" id="IPR024706">
    <property type="entry name" value="Peroxiredoxin_AhpC-typ"/>
</dbReference>
<evidence type="ECO:0000256" key="1">
    <source>
        <dbReference type="ARBA" id="ARBA00003330"/>
    </source>
</evidence>
<dbReference type="GO" id="GO:0008379">
    <property type="term" value="F:thioredoxin peroxidase activity"/>
    <property type="evidence" value="ECO:0007669"/>
    <property type="project" value="TreeGrafter"/>
</dbReference>
<comment type="subunit">
    <text evidence="2">Monomer.</text>
</comment>
<gene>
    <name evidence="15" type="primary">bcp_1</name>
    <name evidence="15" type="ORF">AW08_01910</name>
</gene>
<protein>
    <recommendedName>
        <fullName evidence="3">thioredoxin-dependent peroxiredoxin</fullName>
        <ecNumber evidence="3">1.11.1.24</ecNumber>
    </recommendedName>
    <alternativeName>
        <fullName evidence="9">Thioredoxin peroxidase</fullName>
    </alternativeName>
    <alternativeName>
        <fullName evidence="11">Thioredoxin-dependent peroxiredoxin Bcp</fullName>
    </alternativeName>
</protein>
<dbReference type="PATRIC" id="fig|1454001.3.peg.1911"/>
<evidence type="ECO:0000256" key="10">
    <source>
        <dbReference type="ARBA" id="ARBA00038489"/>
    </source>
</evidence>
<dbReference type="CDD" id="cd03017">
    <property type="entry name" value="PRX_BCP"/>
    <property type="match status" value="1"/>
</dbReference>
<keyword evidence="16" id="KW-1185">Reference proteome</keyword>
<dbReference type="PIRSF" id="PIRSF000239">
    <property type="entry name" value="AHPC"/>
    <property type="match status" value="1"/>
</dbReference>
<dbReference type="Proteomes" id="UP000020218">
    <property type="component" value="Unassembled WGS sequence"/>
</dbReference>
<evidence type="ECO:0000256" key="8">
    <source>
        <dbReference type="ARBA" id="ARBA00023284"/>
    </source>
</evidence>
<evidence type="ECO:0000259" key="14">
    <source>
        <dbReference type="PROSITE" id="PS51352"/>
    </source>
</evidence>
<comment type="caution">
    <text evidence="15">The sequence shown here is derived from an EMBL/GenBank/DDBJ whole genome shotgun (WGS) entry which is preliminary data.</text>
</comment>
<name>A0A011NST2_9PROT</name>
<dbReference type="EC" id="1.11.1.24" evidence="3"/>
<proteinExistence type="inferred from homology"/>
<dbReference type="GO" id="GO:0045454">
    <property type="term" value="P:cell redox homeostasis"/>
    <property type="evidence" value="ECO:0007669"/>
    <property type="project" value="TreeGrafter"/>
</dbReference>
<dbReference type="STRING" id="1454001.AW08_01910"/>
<evidence type="ECO:0000256" key="3">
    <source>
        <dbReference type="ARBA" id="ARBA00013017"/>
    </source>
</evidence>
<dbReference type="EMBL" id="JFAX01000009">
    <property type="protein sequence ID" value="EXI67647.1"/>
    <property type="molecule type" value="Genomic_DNA"/>
</dbReference>
<evidence type="ECO:0000256" key="9">
    <source>
        <dbReference type="ARBA" id="ARBA00032824"/>
    </source>
</evidence>
<dbReference type="PROSITE" id="PS51352">
    <property type="entry name" value="THIOREDOXIN_2"/>
    <property type="match status" value="1"/>
</dbReference>
<comment type="function">
    <text evidence="1">Thiol-specific peroxidase that catalyzes the reduction of hydrogen peroxide and organic hydroperoxides to water and alcohols, respectively. Plays a role in cell protection against oxidative stress by detoxifying peroxides and as sensor of hydrogen peroxide-mediated signaling events.</text>
</comment>
<keyword evidence="4 15" id="KW-0575">Peroxidase</keyword>
<dbReference type="GO" id="GO:0034599">
    <property type="term" value="P:cellular response to oxidative stress"/>
    <property type="evidence" value="ECO:0007669"/>
    <property type="project" value="TreeGrafter"/>
</dbReference>
<dbReference type="FunFam" id="3.40.30.10:FF:000007">
    <property type="entry name" value="Thioredoxin-dependent thiol peroxidase"/>
    <property type="match status" value="1"/>
</dbReference>
<dbReference type="SUPFAM" id="SSF52833">
    <property type="entry name" value="Thioredoxin-like"/>
    <property type="match status" value="1"/>
</dbReference>
<evidence type="ECO:0000256" key="2">
    <source>
        <dbReference type="ARBA" id="ARBA00011245"/>
    </source>
</evidence>
<accession>A0A011NST2</accession>
<dbReference type="AlphaFoldDB" id="A0A011NST2"/>
<evidence type="ECO:0000256" key="6">
    <source>
        <dbReference type="ARBA" id="ARBA00023002"/>
    </source>
</evidence>
<comment type="catalytic activity">
    <reaction evidence="12">
        <text>a hydroperoxide + [thioredoxin]-dithiol = an alcohol + [thioredoxin]-disulfide + H2O</text>
        <dbReference type="Rhea" id="RHEA:62620"/>
        <dbReference type="Rhea" id="RHEA-COMP:10698"/>
        <dbReference type="Rhea" id="RHEA-COMP:10700"/>
        <dbReference type="ChEBI" id="CHEBI:15377"/>
        <dbReference type="ChEBI" id="CHEBI:29950"/>
        <dbReference type="ChEBI" id="CHEBI:30879"/>
        <dbReference type="ChEBI" id="CHEBI:35924"/>
        <dbReference type="ChEBI" id="CHEBI:50058"/>
        <dbReference type="EC" id="1.11.1.24"/>
    </reaction>
</comment>
<dbReference type="InterPro" id="IPR013766">
    <property type="entry name" value="Thioredoxin_domain"/>
</dbReference>
<evidence type="ECO:0000313" key="16">
    <source>
        <dbReference type="Proteomes" id="UP000020218"/>
    </source>
</evidence>
<evidence type="ECO:0000256" key="12">
    <source>
        <dbReference type="ARBA" id="ARBA00049091"/>
    </source>
</evidence>